<reference evidence="6 7" key="1">
    <citation type="submission" date="2022-12" db="EMBL/GenBank/DDBJ databases">
        <title>Genomic features and morphological characterization of a novel Knufia sp. strain isolated from spacecraft assembly facility.</title>
        <authorList>
            <person name="Teixeira M."/>
            <person name="Chander A.M."/>
            <person name="Stajich J.E."/>
            <person name="Venkateswaran K."/>
        </authorList>
    </citation>
    <scope>NUCLEOTIDE SEQUENCE [LARGE SCALE GENOMIC DNA]</scope>
    <source>
        <strain evidence="6 7">FJI-L2-BK-P2</strain>
    </source>
</reference>
<dbReference type="AlphaFoldDB" id="A0AAN8I5P2"/>
<keyword evidence="3" id="KW-0472">Membrane</keyword>
<evidence type="ECO:0000313" key="6">
    <source>
        <dbReference type="EMBL" id="KAK5955817.1"/>
    </source>
</evidence>
<evidence type="ECO:0000256" key="2">
    <source>
        <dbReference type="ARBA" id="ARBA00022801"/>
    </source>
</evidence>
<evidence type="ECO:0000259" key="5">
    <source>
        <dbReference type="PROSITE" id="PS50275"/>
    </source>
</evidence>
<evidence type="ECO:0000256" key="4">
    <source>
        <dbReference type="SAM" id="MobiDB-lite"/>
    </source>
</evidence>
<keyword evidence="7" id="KW-1185">Reference proteome</keyword>
<comment type="caution">
    <text evidence="6">The sequence shown here is derived from an EMBL/GenBank/DDBJ whole genome shotgun (WGS) entry which is preliminary data.</text>
</comment>
<keyword evidence="2" id="KW-0378">Hydrolase</keyword>
<organism evidence="6 7">
    <name type="scientific">Knufia fluminis</name>
    <dbReference type="NCBI Taxonomy" id="191047"/>
    <lineage>
        <taxon>Eukaryota</taxon>
        <taxon>Fungi</taxon>
        <taxon>Dikarya</taxon>
        <taxon>Ascomycota</taxon>
        <taxon>Pezizomycotina</taxon>
        <taxon>Eurotiomycetes</taxon>
        <taxon>Chaetothyriomycetidae</taxon>
        <taxon>Chaetothyriales</taxon>
        <taxon>Trichomeriaceae</taxon>
        <taxon>Knufia</taxon>
    </lineage>
</organism>
<dbReference type="GO" id="GO:0012505">
    <property type="term" value="C:endomembrane system"/>
    <property type="evidence" value="ECO:0007669"/>
    <property type="project" value="UniProtKB-SubCell"/>
</dbReference>
<dbReference type="EMBL" id="JAKLMC020000006">
    <property type="protein sequence ID" value="KAK5955817.1"/>
    <property type="molecule type" value="Genomic_DNA"/>
</dbReference>
<dbReference type="PANTHER" id="PTHR45738">
    <property type="entry name" value="POLYPHOSPHOINOSITIDE PHOSPHATASE"/>
    <property type="match status" value="1"/>
</dbReference>
<dbReference type="Pfam" id="PF02383">
    <property type="entry name" value="Syja_N"/>
    <property type="match status" value="1"/>
</dbReference>
<dbReference type="GO" id="GO:0046856">
    <property type="term" value="P:phosphatidylinositol dephosphorylation"/>
    <property type="evidence" value="ECO:0007669"/>
    <property type="project" value="InterPro"/>
</dbReference>
<gene>
    <name evidence="6" type="primary">FIG4</name>
    <name evidence="6" type="ORF">OHC33_003458</name>
</gene>
<dbReference type="PANTHER" id="PTHR45738:SF5">
    <property type="entry name" value="POLYPHOSPHOINOSITIDE PHOSPHATASE"/>
    <property type="match status" value="1"/>
</dbReference>
<accession>A0AAN8I5P2</accession>
<feature type="compositionally biased region" description="Acidic residues" evidence="4">
    <location>
        <begin position="99"/>
        <end position="110"/>
    </location>
</feature>
<feature type="compositionally biased region" description="Basic and acidic residues" evidence="4">
    <location>
        <begin position="60"/>
        <end position="70"/>
    </location>
</feature>
<sequence>MESFDGPPPDETREVTDQTEADSKLAVAPSSDSPTETAEKPLDEDESTSWTPTHVTAVRQNEERRAREEPVEPPEDVPLYPQLTHEQLESPRTGYQDERESDDEDNDDDGLGIARPLPRRSTPSPELFQRNRGAVVHNVGDDGVMQMHRFTLYETQSLYYIIGSDMLRESYRILKISRIADHGELDITEDDIVYSHRETQQIVNAIDEGNRSTGGLKVKTHEFWGLLGFVKFTGAYYMVIISKRSHVAVVGGHYIDKIDKTEMIQLTTTAAAKVKTEKHLEEARLLGIFGVVDLSKGFYFSRSYDITRTLQHNIMRERRALYEGHTHPPEPDHNDMFIWNHHLLEPAMTTLAKPFDWCVAVTHGYIDQSALSIYWGRVVYITIIARRSRFFAGARYLKRGANDLGYVANDVETEQIVSEMQTQSFHAPGPNLYANPLYTSYVQHRGSIPLYWAQDASGVSPKPDIHLSVVDPFYTAAALHFDNLFERYGTPIYAFNLIKQKERAPRESKLGSEFKLAVEYLNQFLPGDKKIIYNAFDMSRSTKSKDGDVIGDLEEIAEDILLKTGFFQNALNTESGMRLQNGVVRTNCIDCLDRTNAAQFVIGKKALGYQLRALGIVEDTHIEFDTDATAMFTEMFHDHGDTIAIQYGGSHLVNTMSTYRKINQWTSHSRDMVESFKRFYNNSFMDAQRQESYNLFLGTYKYKNGYPMLWDMSTDYYLHHTEPRSMFGRARPNYRSWYTPAHLRNETMLPTSWPSQLEKRPLSCFDDYWSEYYRPLTLSSFRKIFAFKMHSNLTMINVNEETQDGKFDLSPFVVRKGKAVPAAAKDQAGASRKKGVKVIAPSEEEVSTMGGSSIDARLANASDQKPKPQALSDWLSLQQQQHTLRRKYTGIIKDSSWEKASRTPTVPAMPSGNVAFNEIPVQPSKQEREALVFEKMVTDSLEPQVTESEEYEEYLSHPANIALVTSTETDFAKAPKEFVEYIARNEESDTTMYNDALANLLDGHSDMSYPYMTVDERAEINTDDYQEYINSGLRDDPLTVLDEDDTSKRYKKYKSWTRGKSLFKQKHYFGGELV</sequence>
<dbReference type="InterPro" id="IPR043573">
    <property type="entry name" value="Fig4-like"/>
</dbReference>
<evidence type="ECO:0000256" key="1">
    <source>
        <dbReference type="ARBA" id="ARBA00004308"/>
    </source>
</evidence>
<dbReference type="GO" id="GO:0043813">
    <property type="term" value="F:phosphatidylinositol-3,5-bisphosphate 5-phosphatase activity"/>
    <property type="evidence" value="ECO:0007669"/>
    <property type="project" value="InterPro"/>
</dbReference>
<dbReference type="Proteomes" id="UP001316803">
    <property type="component" value="Unassembled WGS sequence"/>
</dbReference>
<comment type="subcellular location">
    <subcellularLocation>
        <location evidence="1">Endomembrane system</location>
    </subcellularLocation>
</comment>
<dbReference type="InterPro" id="IPR002013">
    <property type="entry name" value="SAC_dom"/>
</dbReference>
<feature type="region of interest" description="Disordered" evidence="4">
    <location>
        <begin position="1"/>
        <end position="132"/>
    </location>
</feature>
<feature type="domain" description="SAC" evidence="5">
    <location>
        <begin position="289"/>
        <end position="649"/>
    </location>
</feature>
<proteinExistence type="predicted"/>
<evidence type="ECO:0000256" key="3">
    <source>
        <dbReference type="ARBA" id="ARBA00023136"/>
    </source>
</evidence>
<dbReference type="PROSITE" id="PS50275">
    <property type="entry name" value="SAC"/>
    <property type="match status" value="1"/>
</dbReference>
<protein>
    <submittedName>
        <fullName evidence="6">Phosphatidylinositol-3,5-bisphosphate 5-phosphatase</fullName>
    </submittedName>
</protein>
<evidence type="ECO:0000313" key="7">
    <source>
        <dbReference type="Proteomes" id="UP001316803"/>
    </source>
</evidence>
<name>A0AAN8I5P2_9EURO</name>